<dbReference type="InterPro" id="IPR014777">
    <property type="entry name" value="4pyrrole_Mease_sub1"/>
</dbReference>
<dbReference type="PANTHER" id="PTHR43182">
    <property type="entry name" value="COBALT-PRECORRIN-6B C(15)-METHYLTRANSFERASE (DECARBOXYLATING)"/>
    <property type="match status" value="1"/>
</dbReference>
<evidence type="ECO:0000256" key="4">
    <source>
        <dbReference type="ARBA" id="ARBA00022679"/>
    </source>
</evidence>
<feature type="domain" description="Tetrapyrrole methylase" evidence="6">
    <location>
        <begin position="8"/>
        <end position="195"/>
    </location>
</feature>
<evidence type="ECO:0000256" key="5">
    <source>
        <dbReference type="ARBA" id="ARBA00022691"/>
    </source>
</evidence>
<dbReference type="InterPro" id="IPR012818">
    <property type="entry name" value="CbiE"/>
</dbReference>
<organism evidence="7 8">
    <name type="scientific">Candidatus Brocadia sinica JPN1</name>
    <dbReference type="NCBI Taxonomy" id="1197129"/>
    <lineage>
        <taxon>Bacteria</taxon>
        <taxon>Pseudomonadati</taxon>
        <taxon>Planctomycetota</taxon>
        <taxon>Candidatus Brocadiia</taxon>
        <taxon>Candidatus Brocadiales</taxon>
        <taxon>Candidatus Brocadiaceae</taxon>
        <taxon>Candidatus Brocadia</taxon>
    </lineage>
</organism>
<dbReference type="Gene3D" id="3.30.950.10">
    <property type="entry name" value="Methyltransferase, Cobalt-precorrin-4 Transmethylase, Domain 2"/>
    <property type="match status" value="1"/>
</dbReference>
<evidence type="ECO:0000313" key="7">
    <source>
        <dbReference type="EMBL" id="GAN35250.1"/>
    </source>
</evidence>
<dbReference type="InterPro" id="IPR014776">
    <property type="entry name" value="4pyrrole_Mease_sub2"/>
</dbReference>
<dbReference type="InterPro" id="IPR035996">
    <property type="entry name" value="4pyrrol_Methylase_sf"/>
</dbReference>
<evidence type="ECO:0000256" key="2">
    <source>
        <dbReference type="ARBA" id="ARBA00022573"/>
    </source>
</evidence>
<protein>
    <submittedName>
        <fullName evidence="7">Precorrin-6Y C515-methyltransferase</fullName>
    </submittedName>
</protein>
<proteinExistence type="predicted"/>
<keyword evidence="3" id="KW-0489">Methyltransferase</keyword>
<comment type="caution">
    <text evidence="7">The sequence shown here is derived from an EMBL/GenBank/DDBJ whole genome shotgun (WGS) entry which is preliminary data.</text>
</comment>
<dbReference type="Pfam" id="PF00590">
    <property type="entry name" value="TP_methylase"/>
    <property type="match status" value="1"/>
</dbReference>
<name>A0ABQ0K3J9_9BACT</name>
<dbReference type="EMBL" id="BAFN01000001">
    <property type="protein sequence ID" value="GAN35250.1"/>
    <property type="molecule type" value="Genomic_DNA"/>
</dbReference>
<gene>
    <name evidence="7" type="ORF">BROSI_A3799</name>
</gene>
<dbReference type="CDD" id="cd11644">
    <property type="entry name" value="Precorrin-6Y-MT"/>
    <property type="match status" value="1"/>
</dbReference>
<evidence type="ECO:0000313" key="8">
    <source>
        <dbReference type="Proteomes" id="UP000032309"/>
    </source>
</evidence>
<dbReference type="InterPro" id="IPR000878">
    <property type="entry name" value="4pyrrol_Mease"/>
</dbReference>
<keyword evidence="2" id="KW-0169">Cobalamin biosynthesis</keyword>
<dbReference type="Gene3D" id="3.40.1010.10">
    <property type="entry name" value="Cobalt-precorrin-4 Transmethylase, Domain 1"/>
    <property type="match status" value="1"/>
</dbReference>
<accession>A0ABQ0K3J9</accession>
<keyword evidence="4" id="KW-0808">Transferase</keyword>
<dbReference type="SUPFAM" id="SSF53790">
    <property type="entry name" value="Tetrapyrrole methylase"/>
    <property type="match status" value="1"/>
</dbReference>
<evidence type="ECO:0000256" key="3">
    <source>
        <dbReference type="ARBA" id="ARBA00022603"/>
    </source>
</evidence>
<sequence length="214" mass="23793">MAESYKNKVIIVGCGPGLKAYISPKAIYSIKKADILVGSRRLLKLFPGVDAEKIILEKNYSILVKKIADWRAKRQVVVLVSGDPCFFSYAKMIVKKIGRESCTIIPGISSIQLAFAAVGESWDDACFVSLHGRNGEYDQLIKKVRDYEKVGILTDRENTPAVIARQILKSGIQERQMFVCENLSLPEESVRETDLVSAVHLKTNGASVVIIKKY</sequence>
<reference evidence="8" key="1">
    <citation type="journal article" date="2015" name="Genome Announc.">
        <title>Draft Genome Sequence of an Anaerobic Ammonium-Oxidizing Bacterium, "Candidatus Brocadia sinica".</title>
        <authorList>
            <person name="Oshiki M."/>
            <person name="Shinyako-Hata K."/>
            <person name="Satoh H."/>
            <person name="Okabe S."/>
        </authorList>
    </citation>
    <scope>NUCLEOTIDE SEQUENCE [LARGE SCALE GENOMIC DNA]</scope>
    <source>
        <strain evidence="8">JPN1</strain>
    </source>
</reference>
<dbReference type="NCBIfam" id="TIGR02467">
    <property type="entry name" value="CbiE"/>
    <property type="match status" value="1"/>
</dbReference>
<dbReference type="RefSeq" id="WP_052565352.1">
    <property type="nucleotide sequence ID" value="NZ_BAFN01000001.1"/>
</dbReference>
<dbReference type="Proteomes" id="UP000032309">
    <property type="component" value="Unassembled WGS sequence"/>
</dbReference>
<dbReference type="InterPro" id="IPR050714">
    <property type="entry name" value="Cobalamin_biosynth_MTase"/>
</dbReference>
<keyword evidence="5" id="KW-0949">S-adenosyl-L-methionine</keyword>
<comment type="pathway">
    <text evidence="1">Cofactor biosynthesis; adenosylcobalamin biosynthesis.</text>
</comment>
<evidence type="ECO:0000259" key="6">
    <source>
        <dbReference type="Pfam" id="PF00590"/>
    </source>
</evidence>
<keyword evidence="8" id="KW-1185">Reference proteome</keyword>
<dbReference type="PANTHER" id="PTHR43182:SF1">
    <property type="entry name" value="COBALT-PRECORRIN-7 C(5)-METHYLTRANSFERASE"/>
    <property type="match status" value="1"/>
</dbReference>
<evidence type="ECO:0000256" key="1">
    <source>
        <dbReference type="ARBA" id="ARBA00004953"/>
    </source>
</evidence>